<proteinExistence type="predicted"/>
<dbReference type="Proteomes" id="UP001153269">
    <property type="component" value="Unassembled WGS sequence"/>
</dbReference>
<keyword evidence="3" id="KW-1185">Reference proteome</keyword>
<evidence type="ECO:0000313" key="3">
    <source>
        <dbReference type="Proteomes" id="UP001153269"/>
    </source>
</evidence>
<feature type="compositionally biased region" description="Basic and acidic residues" evidence="1">
    <location>
        <begin position="136"/>
        <end position="146"/>
    </location>
</feature>
<accession>A0A9N7VVM3</accession>
<organism evidence="2 3">
    <name type="scientific">Pleuronectes platessa</name>
    <name type="common">European plaice</name>
    <dbReference type="NCBI Taxonomy" id="8262"/>
    <lineage>
        <taxon>Eukaryota</taxon>
        <taxon>Metazoa</taxon>
        <taxon>Chordata</taxon>
        <taxon>Craniata</taxon>
        <taxon>Vertebrata</taxon>
        <taxon>Euteleostomi</taxon>
        <taxon>Actinopterygii</taxon>
        <taxon>Neopterygii</taxon>
        <taxon>Teleostei</taxon>
        <taxon>Neoteleostei</taxon>
        <taxon>Acanthomorphata</taxon>
        <taxon>Carangaria</taxon>
        <taxon>Pleuronectiformes</taxon>
        <taxon>Pleuronectoidei</taxon>
        <taxon>Pleuronectidae</taxon>
        <taxon>Pleuronectes</taxon>
    </lineage>
</organism>
<protein>
    <submittedName>
        <fullName evidence="2">Uncharacterized protein</fullName>
    </submittedName>
</protein>
<feature type="region of interest" description="Disordered" evidence="1">
    <location>
        <begin position="105"/>
        <end position="146"/>
    </location>
</feature>
<feature type="compositionally biased region" description="Basic and acidic residues" evidence="1">
    <location>
        <begin position="117"/>
        <end position="129"/>
    </location>
</feature>
<evidence type="ECO:0000313" key="2">
    <source>
        <dbReference type="EMBL" id="CAB1456455.1"/>
    </source>
</evidence>
<comment type="caution">
    <text evidence="2">The sequence shown here is derived from an EMBL/GenBank/DDBJ whole genome shotgun (WGS) entry which is preliminary data.</text>
</comment>
<sequence length="146" mass="16288">MNTPTVHRPHIRPDAAPARALTCPAEIKHLISFHCLRSVLPVFSPSTSPAPQPFRSSSSPFLARAPRVTISTRKSNVECQLPQSSLTHSAFCTFRLLNNNKIRERNPYVMGRKRGRSSSEEREGGERSADLSPADIVEKILFKNPQ</sequence>
<reference evidence="2" key="1">
    <citation type="submission" date="2020-03" db="EMBL/GenBank/DDBJ databases">
        <authorList>
            <person name="Weist P."/>
        </authorList>
    </citation>
    <scope>NUCLEOTIDE SEQUENCE</scope>
</reference>
<name>A0A9N7VVM3_PLEPL</name>
<gene>
    <name evidence="2" type="ORF">PLEPLA_LOCUS44239</name>
</gene>
<evidence type="ECO:0000256" key="1">
    <source>
        <dbReference type="SAM" id="MobiDB-lite"/>
    </source>
</evidence>
<dbReference type="EMBL" id="CADEAL010004299">
    <property type="protein sequence ID" value="CAB1456455.1"/>
    <property type="molecule type" value="Genomic_DNA"/>
</dbReference>
<dbReference type="AlphaFoldDB" id="A0A9N7VVM3"/>